<dbReference type="PANTHER" id="PTHR46741">
    <property type="entry name" value="OS09G0413600 PROTEIN"/>
    <property type="match status" value="1"/>
</dbReference>
<dbReference type="Pfam" id="PF07891">
    <property type="entry name" value="DUF1666"/>
    <property type="match status" value="1"/>
</dbReference>
<dbReference type="InterPro" id="IPR012870">
    <property type="entry name" value="DUF1666"/>
</dbReference>
<dbReference type="STRING" id="3476.A0A2P5CWE9"/>
<evidence type="ECO:0000313" key="2">
    <source>
        <dbReference type="Proteomes" id="UP000237105"/>
    </source>
</evidence>
<dbReference type="GO" id="GO:0005840">
    <property type="term" value="C:ribosome"/>
    <property type="evidence" value="ECO:0007669"/>
    <property type="project" value="UniProtKB-KW"/>
</dbReference>
<reference evidence="2" key="1">
    <citation type="submission" date="2016-06" db="EMBL/GenBank/DDBJ databases">
        <title>Parallel loss of symbiosis genes in relatives of nitrogen-fixing non-legume Parasponia.</title>
        <authorList>
            <person name="Van Velzen R."/>
            <person name="Holmer R."/>
            <person name="Bu F."/>
            <person name="Rutten L."/>
            <person name="Van Zeijl A."/>
            <person name="Liu W."/>
            <person name="Santuari L."/>
            <person name="Cao Q."/>
            <person name="Sharma T."/>
            <person name="Shen D."/>
            <person name="Roswanjaya Y."/>
            <person name="Wardhani T."/>
            <person name="Kalhor M.S."/>
            <person name="Jansen J."/>
            <person name="Van den Hoogen J."/>
            <person name="Gungor B."/>
            <person name="Hartog M."/>
            <person name="Hontelez J."/>
            <person name="Verver J."/>
            <person name="Yang W.-C."/>
            <person name="Schijlen E."/>
            <person name="Repin R."/>
            <person name="Schilthuizen M."/>
            <person name="Schranz E."/>
            <person name="Heidstra R."/>
            <person name="Miyata K."/>
            <person name="Fedorova E."/>
            <person name="Kohlen W."/>
            <person name="Bisseling T."/>
            <person name="Smit S."/>
            <person name="Geurts R."/>
        </authorList>
    </citation>
    <scope>NUCLEOTIDE SEQUENCE [LARGE SCALE GENOMIC DNA]</scope>
    <source>
        <strain evidence="2">cv. WU1-14</strain>
    </source>
</reference>
<name>A0A2P5CWE9_PARAD</name>
<proteinExistence type="predicted"/>
<sequence>MSSATSIRCKMKLLEFEEDVFEETIDFAEDSLLSEDEKMRETVFYLYDVSTRQEYLFRSSNSVTSDENSNQSLLQINGNHEESSPLHEDENMEETMSYPSEEYLLYGSNSFTTDEYSNNELLPVYTSNSQDRDPYMDEYSPSNFQLVETELTAGEDKEESDGFYKMYSERMRWFDVLNYERTCGISAIQNKQSLASSPFKSVELLDSGVVHTSWTKMTQRRLLRSLECDFEKVYVAQSCLSWEALHHQYRKVKELEFCVSKNNLYCSNVAGEFQKFQILLERFMEDEQSEGKRVWNYVQGRFSLRSLLQVPAVSVKGFMENDKEDMKVEGANLNQVLKAIEECIQAFSVFVKTDNIKKNWWKIRNSSWTYPPVEDPRDLELLAELTKRLQKNKLWLKDLQGKKRCLLKRIVNPMEESQRKEMLFTMTDMNLVSRVLQMSMVSSSQLKWCQEKLDNVEFKDGKVVRARTDSLFPP</sequence>
<accession>A0A2P5CWE9</accession>
<comment type="caution">
    <text evidence="1">The sequence shown here is derived from an EMBL/GenBank/DDBJ whole genome shotgun (WGS) entry which is preliminary data.</text>
</comment>
<dbReference type="EMBL" id="JXTB01000088">
    <property type="protein sequence ID" value="PON65380.1"/>
    <property type="molecule type" value="Genomic_DNA"/>
</dbReference>
<dbReference type="OrthoDB" id="762807at2759"/>
<keyword evidence="2" id="KW-1185">Reference proteome</keyword>
<dbReference type="PANTHER" id="PTHR46741:SF7">
    <property type="entry name" value="TRANSMEMBRANE PROTEIN"/>
    <property type="match status" value="1"/>
</dbReference>
<dbReference type="Proteomes" id="UP000237105">
    <property type="component" value="Unassembled WGS sequence"/>
</dbReference>
<gene>
    <name evidence="1" type="ORF">PanWU01x14_116940</name>
</gene>
<organism evidence="1 2">
    <name type="scientific">Parasponia andersonii</name>
    <name type="common">Sponia andersonii</name>
    <dbReference type="NCBI Taxonomy" id="3476"/>
    <lineage>
        <taxon>Eukaryota</taxon>
        <taxon>Viridiplantae</taxon>
        <taxon>Streptophyta</taxon>
        <taxon>Embryophyta</taxon>
        <taxon>Tracheophyta</taxon>
        <taxon>Spermatophyta</taxon>
        <taxon>Magnoliopsida</taxon>
        <taxon>eudicotyledons</taxon>
        <taxon>Gunneridae</taxon>
        <taxon>Pentapetalae</taxon>
        <taxon>rosids</taxon>
        <taxon>fabids</taxon>
        <taxon>Rosales</taxon>
        <taxon>Cannabaceae</taxon>
        <taxon>Parasponia</taxon>
    </lineage>
</organism>
<keyword evidence="1" id="KW-0687">Ribonucleoprotein</keyword>
<protein>
    <submittedName>
        <fullName evidence="1">Ribosomal protein</fullName>
    </submittedName>
</protein>
<keyword evidence="1" id="KW-0689">Ribosomal protein</keyword>
<dbReference type="AlphaFoldDB" id="A0A2P5CWE9"/>
<evidence type="ECO:0000313" key="1">
    <source>
        <dbReference type="EMBL" id="PON65380.1"/>
    </source>
</evidence>